<evidence type="ECO:0000313" key="3">
    <source>
        <dbReference type="Proteomes" id="UP000001058"/>
    </source>
</evidence>
<dbReference type="KEGG" id="vcn:VOLCADRAFT_106751"/>
<dbReference type="AlphaFoldDB" id="D8U9I6"/>
<gene>
    <name evidence="2" type="ORF">VOLCADRAFT_106751</name>
</gene>
<evidence type="ECO:0000256" key="1">
    <source>
        <dbReference type="SAM" id="SignalP"/>
    </source>
</evidence>
<dbReference type="RefSeq" id="XP_002955347.1">
    <property type="nucleotide sequence ID" value="XM_002955301.1"/>
</dbReference>
<organism evidence="3">
    <name type="scientific">Volvox carteri f. nagariensis</name>
    <dbReference type="NCBI Taxonomy" id="3068"/>
    <lineage>
        <taxon>Eukaryota</taxon>
        <taxon>Viridiplantae</taxon>
        <taxon>Chlorophyta</taxon>
        <taxon>core chlorophytes</taxon>
        <taxon>Chlorophyceae</taxon>
        <taxon>CS clade</taxon>
        <taxon>Chlamydomonadales</taxon>
        <taxon>Volvocaceae</taxon>
        <taxon>Volvox</taxon>
    </lineage>
</organism>
<sequence length="173" mass="17944">MHDGLVRWLLLVHALMMAMLLADSSGAACRGRFCRKSGSTCRVVCECALRHLPTCRPHTPKLAANNRKTANNSKKLALTVDAGTDEDNDVAVFLLAAQFGVEAQLHKPEPSSSRLPQNGCCSPTPFPSLSKPTRVTERAPNTASGIPAVAAAITSAVSAAAAAGTPGGTAVLN</sequence>
<dbReference type="Proteomes" id="UP000001058">
    <property type="component" value="Unassembled WGS sequence"/>
</dbReference>
<accession>D8U9I6</accession>
<keyword evidence="1" id="KW-0732">Signal</keyword>
<proteinExistence type="predicted"/>
<feature type="signal peptide" evidence="1">
    <location>
        <begin position="1"/>
        <end position="26"/>
    </location>
</feature>
<protein>
    <recommendedName>
        <fullName evidence="4">Pherophorin domain-containing protein</fullName>
    </recommendedName>
</protein>
<dbReference type="InParanoid" id="D8U9I6"/>
<dbReference type="GeneID" id="9616260"/>
<dbReference type="EMBL" id="GL378371">
    <property type="protein sequence ID" value="EFJ43647.1"/>
    <property type="molecule type" value="Genomic_DNA"/>
</dbReference>
<evidence type="ECO:0008006" key="4">
    <source>
        <dbReference type="Google" id="ProtNLM"/>
    </source>
</evidence>
<evidence type="ECO:0000313" key="2">
    <source>
        <dbReference type="EMBL" id="EFJ43647.1"/>
    </source>
</evidence>
<feature type="chain" id="PRO_5003124302" description="Pherophorin domain-containing protein" evidence="1">
    <location>
        <begin position="27"/>
        <end position="173"/>
    </location>
</feature>
<name>D8U9I6_VOLCA</name>
<keyword evidence="3" id="KW-1185">Reference proteome</keyword>
<reference evidence="2 3" key="1">
    <citation type="journal article" date="2010" name="Science">
        <title>Genomic analysis of organismal complexity in the multicellular green alga Volvox carteri.</title>
        <authorList>
            <person name="Prochnik S.E."/>
            <person name="Umen J."/>
            <person name="Nedelcu A.M."/>
            <person name="Hallmann A."/>
            <person name="Miller S.M."/>
            <person name="Nishii I."/>
            <person name="Ferris P."/>
            <person name="Kuo A."/>
            <person name="Mitros T."/>
            <person name="Fritz-Laylin L.K."/>
            <person name="Hellsten U."/>
            <person name="Chapman J."/>
            <person name="Simakov O."/>
            <person name="Rensing S.A."/>
            <person name="Terry A."/>
            <person name="Pangilinan J."/>
            <person name="Kapitonov V."/>
            <person name="Jurka J."/>
            <person name="Salamov A."/>
            <person name="Shapiro H."/>
            <person name="Schmutz J."/>
            <person name="Grimwood J."/>
            <person name="Lindquist E."/>
            <person name="Lucas S."/>
            <person name="Grigoriev I.V."/>
            <person name="Schmitt R."/>
            <person name="Kirk D."/>
            <person name="Rokhsar D.S."/>
        </authorList>
    </citation>
    <scope>NUCLEOTIDE SEQUENCE [LARGE SCALE GENOMIC DNA]</scope>
    <source>
        <strain evidence="3">f. Nagariensis / Eve</strain>
    </source>
</reference>